<sequence length="172" mass="19057">MRGPFQVRLPRPRWGLLLRNIALGARECGNGLAVAHGIRDTDKLVQGGPEVDVGTMLSRRRLTSTDVEAKRRGIDVRTLDVDSSNTNSAPYWERCAPTFLQESQQGRRMTVPGEQPICDFAGLWRTIATLRLQHQTGGAILWQSAAKERIKQDGNAHGRGMVLGLFRASIRA</sequence>
<dbReference type="Proteomes" id="UP000476176">
    <property type="component" value="Unassembled WGS sequence"/>
</dbReference>
<name>A0A6G0MQG2_9STRA</name>
<dbReference type="EMBL" id="QXGC01003455">
    <property type="protein sequence ID" value="KAE9175569.1"/>
    <property type="molecule type" value="Genomic_DNA"/>
</dbReference>
<proteinExistence type="predicted"/>
<gene>
    <name evidence="1" type="ORF">PF004_g26347</name>
</gene>
<organism evidence="1 2">
    <name type="scientific">Phytophthora fragariae</name>
    <dbReference type="NCBI Taxonomy" id="53985"/>
    <lineage>
        <taxon>Eukaryota</taxon>
        <taxon>Sar</taxon>
        <taxon>Stramenopiles</taxon>
        <taxon>Oomycota</taxon>
        <taxon>Peronosporomycetes</taxon>
        <taxon>Peronosporales</taxon>
        <taxon>Peronosporaceae</taxon>
        <taxon>Phytophthora</taxon>
    </lineage>
</organism>
<reference evidence="1 2" key="1">
    <citation type="submission" date="2018-09" db="EMBL/GenBank/DDBJ databases">
        <title>Genomic investigation of the strawberry pathogen Phytophthora fragariae indicates pathogenicity is determined by transcriptional variation in three key races.</title>
        <authorList>
            <person name="Adams T.M."/>
            <person name="Armitage A.D."/>
            <person name="Sobczyk M.K."/>
            <person name="Bates H.J."/>
            <person name="Dunwell J.M."/>
            <person name="Nellist C.F."/>
            <person name="Harrison R.J."/>
        </authorList>
    </citation>
    <scope>NUCLEOTIDE SEQUENCE [LARGE SCALE GENOMIC DNA]</scope>
    <source>
        <strain evidence="1 2">BC-23</strain>
    </source>
</reference>
<evidence type="ECO:0000313" key="2">
    <source>
        <dbReference type="Proteomes" id="UP000476176"/>
    </source>
</evidence>
<accession>A0A6G0MQG2</accession>
<comment type="caution">
    <text evidence="1">The sequence shown here is derived from an EMBL/GenBank/DDBJ whole genome shotgun (WGS) entry which is preliminary data.</text>
</comment>
<dbReference type="AlphaFoldDB" id="A0A6G0MQG2"/>
<protein>
    <submittedName>
        <fullName evidence="1">Uncharacterized protein</fullName>
    </submittedName>
</protein>
<evidence type="ECO:0000313" key="1">
    <source>
        <dbReference type="EMBL" id="KAE9175569.1"/>
    </source>
</evidence>